<organism evidence="4 5">
    <name type="scientific">Glutamicibacter creatinolyticus</name>
    <dbReference type="NCBI Taxonomy" id="162496"/>
    <lineage>
        <taxon>Bacteria</taxon>
        <taxon>Bacillati</taxon>
        <taxon>Actinomycetota</taxon>
        <taxon>Actinomycetes</taxon>
        <taxon>Micrococcales</taxon>
        <taxon>Micrococcaceae</taxon>
        <taxon>Glutamicibacter</taxon>
    </lineage>
</organism>
<comment type="similarity">
    <text evidence="1">Belongs to the FAH family.</text>
</comment>
<dbReference type="FunFam" id="3.90.850.10:FF:000002">
    <property type="entry name" value="2-hydroxyhepta-2,4-diene-1,7-dioate isomerase"/>
    <property type="match status" value="1"/>
</dbReference>
<name>A0A5B7WW45_9MICC</name>
<dbReference type="SUPFAM" id="SSF56529">
    <property type="entry name" value="FAH"/>
    <property type="match status" value="1"/>
</dbReference>
<evidence type="ECO:0000313" key="4">
    <source>
        <dbReference type="EMBL" id="QCY48149.1"/>
    </source>
</evidence>
<dbReference type="GO" id="GO:0046872">
    <property type="term" value="F:metal ion binding"/>
    <property type="evidence" value="ECO:0007669"/>
    <property type="project" value="UniProtKB-KW"/>
</dbReference>
<dbReference type="GO" id="GO:0016787">
    <property type="term" value="F:hydrolase activity"/>
    <property type="evidence" value="ECO:0007669"/>
    <property type="project" value="UniProtKB-KW"/>
</dbReference>
<evidence type="ECO:0000259" key="3">
    <source>
        <dbReference type="Pfam" id="PF01557"/>
    </source>
</evidence>
<dbReference type="InterPro" id="IPR036663">
    <property type="entry name" value="Fumarylacetoacetase_C_sf"/>
</dbReference>
<feature type="domain" description="Fumarylacetoacetase-like C-terminal" evidence="3">
    <location>
        <begin position="74"/>
        <end position="279"/>
    </location>
</feature>
<accession>A0A5B7WW45</accession>
<gene>
    <name evidence="4" type="ORF">GcLGCM259_2442</name>
</gene>
<dbReference type="InterPro" id="IPR011234">
    <property type="entry name" value="Fumarylacetoacetase-like_C"/>
</dbReference>
<dbReference type="PANTHER" id="PTHR42796">
    <property type="entry name" value="FUMARYLACETOACETATE HYDROLASE DOMAIN-CONTAINING PROTEIN 2A-RELATED"/>
    <property type="match status" value="1"/>
</dbReference>
<reference evidence="4 5" key="1">
    <citation type="submission" date="2018-12" db="EMBL/GenBank/DDBJ databases">
        <title>Complete Genome Sequence of Glutamicibacter creatinolyticus strain LGCM259,isolated from an abscess of a 12-year-old mare in Italy.</title>
        <authorList>
            <person name="Santos R.G."/>
            <person name="Silva A.L."/>
            <person name="Seyffert N."/>
            <person name="Castro T.L.P."/>
            <person name="Attili A.R."/>
            <person name="Rifici C."/>
            <person name="Mazzullo G."/>
            <person name="Brenig B."/>
            <person name="Venanzi F."/>
            <person name="Azevedo V."/>
        </authorList>
    </citation>
    <scope>NUCLEOTIDE SEQUENCE [LARGE SCALE GENOMIC DNA]</scope>
    <source>
        <strain evidence="4 5">LGCM 259</strain>
    </source>
</reference>
<dbReference type="InterPro" id="IPR051121">
    <property type="entry name" value="FAH"/>
</dbReference>
<dbReference type="GO" id="GO:0016853">
    <property type="term" value="F:isomerase activity"/>
    <property type="evidence" value="ECO:0007669"/>
    <property type="project" value="UniProtKB-ARBA"/>
</dbReference>
<dbReference type="AlphaFoldDB" id="A0A5B7WW45"/>
<keyword evidence="4" id="KW-0378">Hydrolase</keyword>
<proteinExistence type="inferred from homology"/>
<dbReference type="KEGG" id="gcr:GcLGCM259_2442"/>
<dbReference type="Proteomes" id="UP000307000">
    <property type="component" value="Chromosome"/>
</dbReference>
<keyword evidence="5" id="KW-1185">Reference proteome</keyword>
<dbReference type="EMBL" id="CP034412">
    <property type="protein sequence ID" value="QCY48149.1"/>
    <property type="molecule type" value="Genomic_DNA"/>
</dbReference>
<dbReference type="PANTHER" id="PTHR42796:SF4">
    <property type="entry name" value="FUMARYLACETOACETATE HYDROLASE DOMAIN-CONTAINING PROTEIN 2A"/>
    <property type="match status" value="1"/>
</dbReference>
<keyword evidence="2" id="KW-0479">Metal-binding</keyword>
<dbReference type="Gene3D" id="3.90.850.10">
    <property type="entry name" value="Fumarylacetoacetase-like, C-terminal domain"/>
    <property type="match status" value="1"/>
</dbReference>
<dbReference type="RefSeq" id="WP_138926798.1">
    <property type="nucleotide sequence ID" value="NZ_CP034412.1"/>
</dbReference>
<protein>
    <submittedName>
        <fullName evidence="4">FAA hydrolase family protein</fullName>
    </submittedName>
</protein>
<evidence type="ECO:0000313" key="5">
    <source>
        <dbReference type="Proteomes" id="UP000307000"/>
    </source>
</evidence>
<dbReference type="Pfam" id="PF01557">
    <property type="entry name" value="FAA_hydrolase"/>
    <property type="match status" value="1"/>
</dbReference>
<evidence type="ECO:0000256" key="1">
    <source>
        <dbReference type="ARBA" id="ARBA00010211"/>
    </source>
</evidence>
<sequence length="285" mass="31059">MKLATLRTPDLAAPTAAALISDHGAQLLPGFPDVQHFLRAEEERRQQALEQARASQPQPHAGLVYATLIPNPSKVLCIGLNYRNHIAEVQMEEPKYPTIFAKFASSLTGANDSVEIPGEDHRVDYEGELAVIIGAPGRRIPAEHAHRHIAGYAISNDISMRGYQGRTRQWLQGKAWDASTPVGPWLVTADEFSPGARITTKVNGQLVQDDSTDDLVFNVAELVSYISAMTELQPGDLILTGTPAGVAVSRKDENGRRPWLKAGDVLETSIEGLGTSRLTFHPQED</sequence>
<evidence type="ECO:0000256" key="2">
    <source>
        <dbReference type="ARBA" id="ARBA00022723"/>
    </source>
</evidence>
<dbReference type="GO" id="GO:0019752">
    <property type="term" value="P:carboxylic acid metabolic process"/>
    <property type="evidence" value="ECO:0007669"/>
    <property type="project" value="UniProtKB-ARBA"/>
</dbReference>